<evidence type="ECO:0000313" key="3">
    <source>
        <dbReference type="Proteomes" id="UP000661607"/>
    </source>
</evidence>
<dbReference type="PANTHER" id="PTHR43162">
    <property type="match status" value="1"/>
</dbReference>
<dbReference type="Proteomes" id="UP000661607">
    <property type="component" value="Unassembled WGS sequence"/>
</dbReference>
<dbReference type="InterPro" id="IPR051604">
    <property type="entry name" value="Ergot_Alk_Oxidoreductase"/>
</dbReference>
<dbReference type="InterPro" id="IPR036291">
    <property type="entry name" value="NAD(P)-bd_dom_sf"/>
</dbReference>
<keyword evidence="3" id="KW-1185">Reference proteome</keyword>
<dbReference type="Pfam" id="PF13460">
    <property type="entry name" value="NAD_binding_10"/>
    <property type="match status" value="1"/>
</dbReference>
<dbReference type="SUPFAM" id="SSF51735">
    <property type="entry name" value="NAD(P)-binding Rossmann-fold domains"/>
    <property type="match status" value="1"/>
</dbReference>
<name>A0ABR9KPA1_9ACTN</name>
<dbReference type="PANTHER" id="PTHR43162:SF1">
    <property type="entry name" value="PRESTALK A DIFFERENTIATION PROTEIN A"/>
    <property type="match status" value="1"/>
</dbReference>
<proteinExistence type="predicted"/>
<evidence type="ECO:0000259" key="1">
    <source>
        <dbReference type="Pfam" id="PF13460"/>
    </source>
</evidence>
<organism evidence="2 3">
    <name type="scientific">Nonomuraea africana</name>
    <dbReference type="NCBI Taxonomy" id="46171"/>
    <lineage>
        <taxon>Bacteria</taxon>
        <taxon>Bacillati</taxon>
        <taxon>Actinomycetota</taxon>
        <taxon>Actinomycetes</taxon>
        <taxon>Streptosporangiales</taxon>
        <taxon>Streptosporangiaceae</taxon>
        <taxon>Nonomuraea</taxon>
    </lineage>
</organism>
<dbReference type="Gene3D" id="3.40.50.720">
    <property type="entry name" value="NAD(P)-binding Rossmann-like Domain"/>
    <property type="match status" value="1"/>
</dbReference>
<accession>A0ABR9KPA1</accession>
<reference evidence="2 3" key="1">
    <citation type="submission" date="2020-10" db="EMBL/GenBank/DDBJ databases">
        <title>Sequencing the genomes of 1000 actinobacteria strains.</title>
        <authorList>
            <person name="Klenk H.-P."/>
        </authorList>
    </citation>
    <scope>NUCLEOTIDE SEQUENCE [LARGE SCALE GENOMIC DNA]</scope>
    <source>
        <strain evidence="2 3">DSM 43748</strain>
    </source>
</reference>
<dbReference type="InterPro" id="IPR016040">
    <property type="entry name" value="NAD(P)-bd_dom"/>
</dbReference>
<evidence type="ECO:0000313" key="2">
    <source>
        <dbReference type="EMBL" id="MBE1563845.1"/>
    </source>
</evidence>
<gene>
    <name evidence="2" type="ORF">H4W81_006624</name>
</gene>
<dbReference type="EMBL" id="JADBEF010000001">
    <property type="protein sequence ID" value="MBE1563845.1"/>
    <property type="molecule type" value="Genomic_DNA"/>
</dbReference>
<feature type="domain" description="NAD(P)-binding" evidence="1">
    <location>
        <begin position="7"/>
        <end position="157"/>
    </location>
</feature>
<dbReference type="RefSeq" id="WP_192778338.1">
    <property type="nucleotide sequence ID" value="NZ_BAAASY010000024.1"/>
</dbReference>
<protein>
    <submittedName>
        <fullName evidence="2">Uncharacterized protein YbjT (DUF2867 family)</fullName>
    </submittedName>
</protein>
<sequence length="278" mass="29229">MTVLITGSRGQVGSAVRDRLQSGGHALRAASSRPDGPEVVELVLSKPETFAPALRGVSQVFLYAEPDGVREFVRTAEAEGVEHVVLMSSSAVLAPDAESHPLARTHLLVERALEESGLTVTVLRPGAFAGNALAWSHAIGRGQPVQLAYPDAHVAAVHGDDLADLAYAALTGHWLAGGTYTLSGGESLTFREQLGIIGGLLGREVVVETITRAEAEEQLAAYLPPAAVTALLDLWADSTAGPAPIDDTTMTLLGTPPRTFEQWARENLTAFAAQSALR</sequence>
<comment type="caution">
    <text evidence="2">The sequence shown here is derived from an EMBL/GenBank/DDBJ whole genome shotgun (WGS) entry which is preliminary data.</text>
</comment>